<sequence length="86" mass="9607">MKMLLLLHKADGIYALPDAGMRYVCEKNVAKFSHPSECNVISLPHIGSQPEGNNGYEKHPVAKLSSNRHHRKLGGFKMKPKSPELK</sequence>
<feature type="compositionally biased region" description="Basic residues" evidence="1">
    <location>
        <begin position="66"/>
        <end position="80"/>
    </location>
</feature>
<dbReference type="EMBL" id="ATLV01013198">
    <property type="status" value="NOT_ANNOTATED_CDS"/>
    <property type="molecule type" value="Genomic_DNA"/>
</dbReference>
<organism evidence="2">
    <name type="scientific">Anopheles sinensis</name>
    <name type="common">Mosquito</name>
    <dbReference type="NCBI Taxonomy" id="74873"/>
    <lineage>
        <taxon>Eukaryota</taxon>
        <taxon>Metazoa</taxon>
        <taxon>Ecdysozoa</taxon>
        <taxon>Arthropoda</taxon>
        <taxon>Hexapoda</taxon>
        <taxon>Insecta</taxon>
        <taxon>Pterygota</taxon>
        <taxon>Neoptera</taxon>
        <taxon>Endopterygota</taxon>
        <taxon>Diptera</taxon>
        <taxon>Nematocera</taxon>
        <taxon>Culicoidea</taxon>
        <taxon>Culicidae</taxon>
        <taxon>Anophelinae</taxon>
        <taxon>Anopheles</taxon>
    </lineage>
</organism>
<dbReference type="VEuPathDB" id="VectorBase:ASIC004716"/>
<reference evidence="2 4" key="1">
    <citation type="journal article" date="2014" name="BMC Genomics">
        <title>Genome sequence of Anopheles sinensis provides insight into genetics basis of mosquito competence for malaria parasites.</title>
        <authorList>
            <person name="Zhou D."/>
            <person name="Zhang D."/>
            <person name="Ding G."/>
            <person name="Shi L."/>
            <person name="Hou Q."/>
            <person name="Ye Y."/>
            <person name="Xu Y."/>
            <person name="Zhou H."/>
            <person name="Xiong C."/>
            <person name="Li S."/>
            <person name="Yu J."/>
            <person name="Hong S."/>
            <person name="Yu X."/>
            <person name="Zou P."/>
            <person name="Chen C."/>
            <person name="Chang X."/>
            <person name="Wang W."/>
            <person name="Lv Y."/>
            <person name="Sun Y."/>
            <person name="Ma L."/>
            <person name="Shen B."/>
            <person name="Zhu C."/>
        </authorList>
    </citation>
    <scope>NUCLEOTIDE SEQUENCE [LARGE SCALE GENOMIC DNA]</scope>
</reference>
<evidence type="ECO:0000313" key="4">
    <source>
        <dbReference type="Proteomes" id="UP000030765"/>
    </source>
</evidence>
<evidence type="ECO:0000256" key="1">
    <source>
        <dbReference type="SAM" id="MobiDB-lite"/>
    </source>
</evidence>
<dbReference type="AlphaFoldDB" id="A0A084VHQ0"/>
<dbReference type="EMBL" id="KE524843">
    <property type="protein sequence ID" value="KFB37494.1"/>
    <property type="molecule type" value="Genomic_DNA"/>
</dbReference>
<evidence type="ECO:0000313" key="2">
    <source>
        <dbReference type="EMBL" id="KFB37494.1"/>
    </source>
</evidence>
<evidence type="ECO:0000313" key="3">
    <source>
        <dbReference type="EnsemblMetazoa" id="ASIC004716-PA"/>
    </source>
</evidence>
<feature type="region of interest" description="Disordered" evidence="1">
    <location>
        <begin position="49"/>
        <end position="86"/>
    </location>
</feature>
<accession>A0A084VHQ0</accession>
<protein>
    <submittedName>
        <fullName evidence="2 3">Cold-shock protein</fullName>
    </submittedName>
</protein>
<gene>
    <name evidence="2" type="ORF">ZHAS_00004716</name>
</gene>
<proteinExistence type="predicted"/>
<reference evidence="3" key="2">
    <citation type="submission" date="2020-05" db="UniProtKB">
        <authorList>
            <consortium name="EnsemblMetazoa"/>
        </authorList>
    </citation>
    <scope>IDENTIFICATION</scope>
</reference>
<dbReference type="Proteomes" id="UP000030765">
    <property type="component" value="Unassembled WGS sequence"/>
</dbReference>
<name>A0A084VHQ0_ANOSI</name>
<keyword evidence="4" id="KW-1185">Reference proteome</keyword>
<dbReference type="EnsemblMetazoa" id="ASIC004716-RA">
    <property type="protein sequence ID" value="ASIC004716-PA"/>
    <property type="gene ID" value="ASIC004716"/>
</dbReference>